<proteinExistence type="inferred from homology"/>
<keyword evidence="3 7" id="KW-0592">Phosphate transport</keyword>
<evidence type="ECO:0000256" key="6">
    <source>
        <dbReference type="ARBA" id="ARBA00023136"/>
    </source>
</evidence>
<gene>
    <name evidence="8" type="ORF">PV11_04088</name>
</gene>
<evidence type="ECO:0000256" key="5">
    <source>
        <dbReference type="ARBA" id="ARBA00022989"/>
    </source>
</evidence>
<evidence type="ECO:0000256" key="3">
    <source>
        <dbReference type="ARBA" id="ARBA00022592"/>
    </source>
</evidence>
<feature type="transmembrane region" description="Helical" evidence="7">
    <location>
        <begin position="181"/>
        <end position="203"/>
    </location>
</feature>
<dbReference type="Pfam" id="PF01384">
    <property type="entry name" value="PHO4"/>
    <property type="match status" value="1"/>
</dbReference>
<keyword evidence="6 7" id="KW-0472">Membrane</keyword>
<feature type="transmembrane region" description="Helical" evidence="7">
    <location>
        <begin position="118"/>
        <end position="138"/>
    </location>
</feature>
<dbReference type="InterPro" id="IPR001204">
    <property type="entry name" value="Phos_transporter"/>
</dbReference>
<evidence type="ECO:0000256" key="2">
    <source>
        <dbReference type="ARBA" id="ARBA00022448"/>
    </source>
</evidence>
<accession>A0A0D1X2X5</accession>
<dbReference type="Proteomes" id="UP000053599">
    <property type="component" value="Unassembled WGS sequence"/>
</dbReference>
<dbReference type="GO" id="GO:0005315">
    <property type="term" value="F:phosphate transmembrane transporter activity"/>
    <property type="evidence" value="ECO:0007669"/>
    <property type="project" value="InterPro"/>
</dbReference>
<dbReference type="PANTHER" id="PTHR11101:SF55">
    <property type="entry name" value="PHOSPHATE TRANSPORTER"/>
    <property type="match status" value="1"/>
</dbReference>
<evidence type="ECO:0000256" key="4">
    <source>
        <dbReference type="ARBA" id="ARBA00022692"/>
    </source>
</evidence>
<dbReference type="OrthoDB" id="260807at2759"/>
<reference evidence="8 9" key="1">
    <citation type="submission" date="2015-01" db="EMBL/GenBank/DDBJ databases">
        <title>The Genome Sequence of Exophiala sideris CBS121828.</title>
        <authorList>
            <consortium name="The Broad Institute Genomics Platform"/>
            <person name="Cuomo C."/>
            <person name="de Hoog S."/>
            <person name="Gorbushina A."/>
            <person name="Stielow B."/>
            <person name="Teixiera M."/>
            <person name="Abouelleil A."/>
            <person name="Chapman S.B."/>
            <person name="Priest M."/>
            <person name="Young S.K."/>
            <person name="Wortman J."/>
            <person name="Nusbaum C."/>
            <person name="Birren B."/>
        </authorList>
    </citation>
    <scope>NUCLEOTIDE SEQUENCE [LARGE SCALE GENOMIC DNA]</scope>
    <source>
        <strain evidence="8 9">CBS 121828</strain>
    </source>
</reference>
<feature type="transmembrane region" description="Helical" evidence="7">
    <location>
        <begin position="487"/>
        <end position="514"/>
    </location>
</feature>
<comment type="function">
    <text evidence="7">Sodium-phosphate symporter.</text>
</comment>
<feature type="transmembrane region" description="Helical" evidence="7">
    <location>
        <begin position="223"/>
        <end position="243"/>
    </location>
</feature>
<feature type="transmembrane region" description="Helical" evidence="7">
    <location>
        <begin position="7"/>
        <end position="25"/>
    </location>
</feature>
<evidence type="ECO:0000313" key="9">
    <source>
        <dbReference type="Proteomes" id="UP000053599"/>
    </source>
</evidence>
<organism evidence="8 9">
    <name type="scientific">Exophiala sideris</name>
    <dbReference type="NCBI Taxonomy" id="1016849"/>
    <lineage>
        <taxon>Eukaryota</taxon>
        <taxon>Fungi</taxon>
        <taxon>Dikarya</taxon>
        <taxon>Ascomycota</taxon>
        <taxon>Pezizomycotina</taxon>
        <taxon>Eurotiomycetes</taxon>
        <taxon>Chaetothyriomycetidae</taxon>
        <taxon>Chaetothyriales</taxon>
        <taxon>Herpotrichiellaceae</taxon>
        <taxon>Exophiala</taxon>
    </lineage>
</organism>
<dbReference type="STRING" id="1016849.A0A0D1X2X5"/>
<comment type="similarity">
    <text evidence="7">Belongs to the inorganic phosphate transporter (PiT) (TC 2.A.20) family.</text>
</comment>
<keyword evidence="4 7" id="KW-0812">Transmembrane</keyword>
<sequence>MAKMHELDWLFAIGVVFFLLSVWGIGANDVANSYATSVSSKSLTLVQAGVLATCTEFIGAMALGQGVTGTIRSGVFSITPFKNSPGVLILANVVAEVGSATWLTVCTRFGFPVSTTQSIVGALVGVGIASDISVNWGWKKSSVSQIAASWAIAPMIAAGFGAVIFGSIQMLVHSRKDPLKWAIRVLPVYYALTAGILALFIVISGEHGIPTLKQMGAGEAIGIILGVFAGMLVIAALFFLPYYHAKLVKEDTRLRIWHIPMGPLLWRPNYTLYLPGKADHEVVPDYYSSELKNKEFDEESDPIDHEKTTIKGEAHGPLAADSQAGAAPTMQNAKVRDHNKDLAAVDKLPWAHPRRIWATVKLVFTYGITRDVIAHQSRGLDDVHRRAVVYENKVEHLWTTAQVCTAMLMSIAHGANDISNAIGPFTTEYETWSSGVTSAKTDTPIWIKAVGGIGLGVGFWTFGYHIMRNLGNRITKHSPTRGYSMELAAAITVLLATQLNLPVSTTQCITGAIIGVAVMNRDLKSINWKQLGKIFLGWVLTVPSAGLISGIIMGMALNVPHWGPRP</sequence>
<dbReference type="GO" id="GO:0035435">
    <property type="term" value="P:phosphate ion transmembrane transport"/>
    <property type="evidence" value="ECO:0007669"/>
    <property type="project" value="TreeGrafter"/>
</dbReference>
<keyword evidence="2 7" id="KW-0813">Transport</keyword>
<dbReference type="AlphaFoldDB" id="A0A0D1X2X5"/>
<evidence type="ECO:0000256" key="1">
    <source>
        <dbReference type="ARBA" id="ARBA00004141"/>
    </source>
</evidence>
<comment type="subcellular location">
    <subcellularLocation>
        <location evidence="1 7">Membrane</location>
        <topology evidence="1 7">Multi-pass membrane protein</topology>
    </subcellularLocation>
</comment>
<feature type="transmembrane region" description="Helical" evidence="7">
    <location>
        <begin position="445"/>
        <end position="467"/>
    </location>
</feature>
<dbReference type="PANTHER" id="PTHR11101">
    <property type="entry name" value="PHOSPHATE TRANSPORTER"/>
    <property type="match status" value="1"/>
</dbReference>
<feature type="transmembrane region" description="Helical" evidence="7">
    <location>
        <begin position="535"/>
        <end position="557"/>
    </location>
</feature>
<dbReference type="GO" id="GO:0016020">
    <property type="term" value="C:membrane"/>
    <property type="evidence" value="ECO:0007669"/>
    <property type="project" value="UniProtKB-SubCell"/>
</dbReference>
<evidence type="ECO:0000256" key="7">
    <source>
        <dbReference type="RuleBase" id="RU363058"/>
    </source>
</evidence>
<feature type="transmembrane region" description="Helical" evidence="7">
    <location>
        <begin position="150"/>
        <end position="172"/>
    </location>
</feature>
<keyword evidence="5 7" id="KW-1133">Transmembrane helix</keyword>
<dbReference type="EMBL" id="KN846952">
    <property type="protein sequence ID" value="KIV81941.1"/>
    <property type="molecule type" value="Genomic_DNA"/>
</dbReference>
<name>A0A0D1X2X5_9EURO</name>
<protein>
    <recommendedName>
        <fullName evidence="7">Phosphate transporter</fullName>
    </recommendedName>
</protein>
<dbReference type="HOGENOM" id="CLU_015355_3_0_1"/>
<feature type="transmembrane region" description="Helical" evidence="7">
    <location>
        <begin position="45"/>
        <end position="63"/>
    </location>
</feature>
<evidence type="ECO:0000313" key="8">
    <source>
        <dbReference type="EMBL" id="KIV81941.1"/>
    </source>
</evidence>